<feature type="transmembrane region" description="Helical" evidence="1">
    <location>
        <begin position="341"/>
        <end position="359"/>
    </location>
</feature>
<organism evidence="2 3">
    <name type="scientific">Endobacterium cereale</name>
    <dbReference type="NCBI Taxonomy" id="2663029"/>
    <lineage>
        <taxon>Bacteria</taxon>
        <taxon>Pseudomonadati</taxon>
        <taxon>Pseudomonadota</taxon>
        <taxon>Alphaproteobacteria</taxon>
        <taxon>Hyphomicrobiales</taxon>
        <taxon>Rhizobiaceae</taxon>
        <taxon>Endobacterium</taxon>
    </lineage>
</organism>
<dbReference type="InterPro" id="IPR036259">
    <property type="entry name" value="MFS_trans_sf"/>
</dbReference>
<dbReference type="AlphaFoldDB" id="A0A6A8AH48"/>
<feature type="transmembrane region" description="Helical" evidence="1">
    <location>
        <begin position="175"/>
        <end position="202"/>
    </location>
</feature>
<reference evidence="2 3" key="1">
    <citation type="submission" date="2019-11" db="EMBL/GenBank/DDBJ databases">
        <title>Genome analysis of Rhizobacterium cereale a novel genus and species isolated from maize roots in North Spain.</title>
        <authorList>
            <person name="Menendez E."/>
            <person name="Flores-Felix J.D."/>
            <person name="Ramirez-Bahena M.-H."/>
            <person name="Igual J.M."/>
            <person name="Garcia-Fraile P."/>
            <person name="Peix A."/>
            <person name="Velazquez E."/>
        </authorList>
    </citation>
    <scope>NUCLEOTIDE SEQUENCE [LARGE SCALE GENOMIC DNA]</scope>
    <source>
        <strain evidence="2 3">RZME27</strain>
    </source>
</reference>
<sequence length="374" mass="40188">MQDTRDTSGQQQWTLADFLCTYRYWALFLAWLLVAVSAQSFSIIMPVIASTANLSYAYVGLYYSGSSAGWISGAFIAFVVAGRSARAALVFPMVICAILLAIFMFMPSMWGAPLLLILLGFSMGTVTALFPLATAVFLVGGRPGKIDFACAMALLSTALFLSFIGPTFASLFFELLGATSVIAAMLACVIIATLLIVPAENLAFDDAPRQRHQPLAPRRRSPVMVAIILMAGQILWLALIGGAGFFGMNVFMSNEPSATALLFSLLLLVVSIGVVIYFLYWVYRIHGELASAQASQRLVSPLPAMFIAILVPLGLPVLVITLGELLNDRAADKGQQRPLSIGWLAFWAFCVPPIAMAMIQNAANRSYAESATGA</sequence>
<dbReference type="RefSeq" id="WP_153360515.1">
    <property type="nucleotide sequence ID" value="NZ_JAYKOO010000004.1"/>
</dbReference>
<feature type="transmembrane region" description="Helical" evidence="1">
    <location>
        <begin position="24"/>
        <end position="49"/>
    </location>
</feature>
<comment type="caution">
    <text evidence="2">The sequence shown here is derived from an EMBL/GenBank/DDBJ whole genome shotgun (WGS) entry which is preliminary data.</text>
</comment>
<feature type="transmembrane region" description="Helical" evidence="1">
    <location>
        <begin position="260"/>
        <end position="283"/>
    </location>
</feature>
<evidence type="ECO:0000313" key="3">
    <source>
        <dbReference type="Proteomes" id="UP000435138"/>
    </source>
</evidence>
<keyword evidence="1" id="KW-1133">Transmembrane helix</keyword>
<dbReference type="EMBL" id="WIXI01000051">
    <property type="protein sequence ID" value="MQY50164.1"/>
    <property type="molecule type" value="Genomic_DNA"/>
</dbReference>
<feature type="transmembrane region" description="Helical" evidence="1">
    <location>
        <begin position="223"/>
        <end position="248"/>
    </location>
</feature>
<feature type="transmembrane region" description="Helical" evidence="1">
    <location>
        <begin position="61"/>
        <end position="81"/>
    </location>
</feature>
<gene>
    <name evidence="2" type="ORF">GAO09_29460</name>
</gene>
<keyword evidence="1" id="KW-0812">Transmembrane</keyword>
<dbReference type="Proteomes" id="UP000435138">
    <property type="component" value="Unassembled WGS sequence"/>
</dbReference>
<keyword evidence="1" id="KW-0472">Membrane</keyword>
<keyword evidence="3" id="KW-1185">Reference proteome</keyword>
<evidence type="ECO:0008006" key="4">
    <source>
        <dbReference type="Google" id="ProtNLM"/>
    </source>
</evidence>
<name>A0A6A8AH48_9HYPH</name>
<feature type="transmembrane region" description="Helical" evidence="1">
    <location>
        <begin position="112"/>
        <end position="139"/>
    </location>
</feature>
<feature type="transmembrane region" description="Helical" evidence="1">
    <location>
        <begin position="146"/>
        <end position="169"/>
    </location>
</feature>
<evidence type="ECO:0000313" key="2">
    <source>
        <dbReference type="EMBL" id="MQY50164.1"/>
    </source>
</evidence>
<accession>A0A6A8AH48</accession>
<dbReference type="SUPFAM" id="SSF103473">
    <property type="entry name" value="MFS general substrate transporter"/>
    <property type="match status" value="1"/>
</dbReference>
<protein>
    <recommendedName>
        <fullName evidence="4">MFS transporter</fullName>
    </recommendedName>
</protein>
<feature type="transmembrane region" description="Helical" evidence="1">
    <location>
        <begin position="88"/>
        <end position="106"/>
    </location>
</feature>
<dbReference type="Gene3D" id="1.20.1250.20">
    <property type="entry name" value="MFS general substrate transporter like domains"/>
    <property type="match status" value="1"/>
</dbReference>
<proteinExistence type="predicted"/>
<evidence type="ECO:0000256" key="1">
    <source>
        <dbReference type="SAM" id="Phobius"/>
    </source>
</evidence>
<feature type="transmembrane region" description="Helical" evidence="1">
    <location>
        <begin position="304"/>
        <end position="321"/>
    </location>
</feature>